<evidence type="ECO:0000313" key="2">
    <source>
        <dbReference type="Proteomes" id="UP000036520"/>
    </source>
</evidence>
<protein>
    <submittedName>
        <fullName evidence="1">Uncharacterized protein</fullName>
    </submittedName>
</protein>
<accession>A0A0H4PJ21</accession>
<reference evidence="1 2" key="1">
    <citation type="submission" date="2015-07" db="EMBL/GenBank/DDBJ databases">
        <authorList>
            <person name="Kim K.M."/>
        </authorList>
    </citation>
    <scope>NUCLEOTIDE SEQUENCE [LARGE SCALE GENOMIC DNA]</scope>
    <source>
        <strain evidence="1 2">KCTC 12363</strain>
    </source>
</reference>
<dbReference type="Proteomes" id="UP000036520">
    <property type="component" value="Chromosome"/>
</dbReference>
<dbReference type="SUPFAM" id="SSF51161">
    <property type="entry name" value="Trimeric LpxA-like enzymes"/>
    <property type="match status" value="1"/>
</dbReference>
<dbReference type="EMBL" id="CP012040">
    <property type="protein sequence ID" value="AKP53015.1"/>
    <property type="molecule type" value="Genomic_DNA"/>
</dbReference>
<keyword evidence="2" id="KW-1185">Reference proteome</keyword>
<dbReference type="STRING" id="320787.CA2015_3638"/>
<dbReference type="KEGG" id="camu:CA2015_3638"/>
<proteinExistence type="predicted"/>
<dbReference type="AlphaFoldDB" id="A0A0H4PJ21"/>
<organism evidence="1 2">
    <name type="scientific">Cyclobacterium amurskyense</name>
    <dbReference type="NCBI Taxonomy" id="320787"/>
    <lineage>
        <taxon>Bacteria</taxon>
        <taxon>Pseudomonadati</taxon>
        <taxon>Bacteroidota</taxon>
        <taxon>Cytophagia</taxon>
        <taxon>Cytophagales</taxon>
        <taxon>Cyclobacteriaceae</taxon>
        <taxon>Cyclobacterium</taxon>
    </lineage>
</organism>
<evidence type="ECO:0000313" key="1">
    <source>
        <dbReference type="EMBL" id="AKP53015.1"/>
    </source>
</evidence>
<name>A0A0H4PJ21_9BACT</name>
<gene>
    <name evidence="1" type="ORF">CA2015_3638</name>
</gene>
<sequence>MRVAQSYKLPLKVNGPSYVNNNTYLGQNVNFKGFKVNGNVTIGDNFHSGA</sequence>
<dbReference type="InterPro" id="IPR011004">
    <property type="entry name" value="Trimer_LpxA-like_sf"/>
</dbReference>